<organism evidence="4 5">
    <name type="scientific">Flavihumibacter petaseus NBRC 106054</name>
    <dbReference type="NCBI Taxonomy" id="1220578"/>
    <lineage>
        <taxon>Bacteria</taxon>
        <taxon>Pseudomonadati</taxon>
        <taxon>Bacteroidota</taxon>
        <taxon>Chitinophagia</taxon>
        <taxon>Chitinophagales</taxon>
        <taxon>Chitinophagaceae</taxon>
        <taxon>Flavihumibacter</taxon>
    </lineage>
</organism>
<dbReference type="PANTHER" id="PTHR37423">
    <property type="entry name" value="SOLUBLE LYTIC MUREIN TRANSGLYCOSYLASE-RELATED"/>
    <property type="match status" value="1"/>
</dbReference>
<dbReference type="STRING" id="1220578.FPE01S_04_02550"/>
<reference evidence="4 5" key="1">
    <citation type="submission" date="2015-04" db="EMBL/GenBank/DDBJ databases">
        <title>Whole genome shotgun sequence of Flavihumibacter petaseus NBRC 106054.</title>
        <authorList>
            <person name="Miyazawa S."/>
            <person name="Hosoyama A."/>
            <person name="Hashimoto M."/>
            <person name="Noguchi M."/>
            <person name="Tsuchikane K."/>
            <person name="Ohji S."/>
            <person name="Yamazoe A."/>
            <person name="Ichikawa N."/>
            <person name="Kimura A."/>
            <person name="Fujita N."/>
        </authorList>
    </citation>
    <scope>NUCLEOTIDE SEQUENCE [LARGE SCALE GENOMIC DNA]</scope>
    <source>
        <strain evidence="4 5">NBRC 106054</strain>
    </source>
</reference>
<accession>A0A0E9N4X3</accession>
<keyword evidence="2" id="KW-0732">Signal</keyword>
<dbReference type="Proteomes" id="UP000033121">
    <property type="component" value="Unassembled WGS sequence"/>
</dbReference>
<dbReference type="SUPFAM" id="SSF53955">
    <property type="entry name" value="Lysozyme-like"/>
    <property type="match status" value="1"/>
</dbReference>
<dbReference type="Pfam" id="PF01464">
    <property type="entry name" value="SLT"/>
    <property type="match status" value="1"/>
</dbReference>
<feature type="signal peptide" evidence="2">
    <location>
        <begin position="1"/>
        <end position="20"/>
    </location>
</feature>
<gene>
    <name evidence="4" type="ORF">FPE01S_04_02550</name>
</gene>
<sequence>MKQFLMLGAFMAGTLGLTVAQTIQSPARTQQYGISSNADTTIQLAANLNSPASGNEISGLFDKQNAAGPSAPRLNPRAVAFVDDYMEKYSKSLQDMKGWALPYFNMIDAVMIEYGLPRELKYLAVIESKMKAGATSWAGAVGPWQLMRETAIKLGLKVNKKVDERRNYVKSTHAAARYLKDLYAIYGDWLLVIASYNAGPGTVQRAISKSGSKNFWDLQYYLPSETRNHVKKFIGTHYIFEGGGGLTTLTKSETVAHYGQQLYAFNRKMTAEETSDARSQQVAGKYQSHIVARHVGMEMEDFNRYNPDFDKVMAASANGYELKLPAGKMDTFNANKYQILQESVQFLLSGSAASTL</sequence>
<dbReference type="EMBL" id="BBWV01000004">
    <property type="protein sequence ID" value="GAO45012.1"/>
    <property type="molecule type" value="Genomic_DNA"/>
</dbReference>
<dbReference type="PANTHER" id="PTHR37423:SF2">
    <property type="entry name" value="MEMBRANE-BOUND LYTIC MUREIN TRANSGLYCOSYLASE C"/>
    <property type="match status" value="1"/>
</dbReference>
<keyword evidence="5" id="KW-1185">Reference proteome</keyword>
<evidence type="ECO:0000313" key="5">
    <source>
        <dbReference type="Proteomes" id="UP000033121"/>
    </source>
</evidence>
<evidence type="ECO:0000313" key="4">
    <source>
        <dbReference type="EMBL" id="GAO45012.1"/>
    </source>
</evidence>
<evidence type="ECO:0000256" key="1">
    <source>
        <dbReference type="ARBA" id="ARBA00007734"/>
    </source>
</evidence>
<comment type="caution">
    <text evidence="4">The sequence shown here is derived from an EMBL/GenBank/DDBJ whole genome shotgun (WGS) entry which is preliminary data.</text>
</comment>
<evidence type="ECO:0000256" key="2">
    <source>
        <dbReference type="SAM" id="SignalP"/>
    </source>
</evidence>
<dbReference type="InterPro" id="IPR023346">
    <property type="entry name" value="Lysozyme-like_dom_sf"/>
</dbReference>
<evidence type="ECO:0000259" key="3">
    <source>
        <dbReference type="Pfam" id="PF01464"/>
    </source>
</evidence>
<proteinExistence type="inferred from homology"/>
<dbReference type="CDD" id="cd16894">
    <property type="entry name" value="MltD-like"/>
    <property type="match status" value="1"/>
</dbReference>
<feature type="domain" description="Transglycosylase SLT" evidence="3">
    <location>
        <begin position="116"/>
        <end position="217"/>
    </location>
</feature>
<dbReference type="InterPro" id="IPR008258">
    <property type="entry name" value="Transglycosylase_SLT_dom_1"/>
</dbReference>
<dbReference type="RefSeq" id="WP_083990372.1">
    <property type="nucleotide sequence ID" value="NZ_BBWV01000004.1"/>
</dbReference>
<feature type="chain" id="PRO_5002430021" evidence="2">
    <location>
        <begin position="21"/>
        <end position="356"/>
    </location>
</feature>
<dbReference type="OrthoDB" id="9815002at2"/>
<dbReference type="Gene3D" id="1.10.530.10">
    <property type="match status" value="1"/>
</dbReference>
<protein>
    <submittedName>
        <fullName evidence="4">Putative transglycosylase</fullName>
    </submittedName>
</protein>
<dbReference type="AlphaFoldDB" id="A0A0E9N4X3"/>
<name>A0A0E9N4X3_9BACT</name>
<comment type="similarity">
    <text evidence="1">Belongs to the transglycosylase Slt family.</text>
</comment>